<feature type="domain" description="HTH lysR-type" evidence="8">
    <location>
        <begin position="1"/>
        <end position="58"/>
    </location>
</feature>
<protein>
    <recommendedName>
        <fullName evidence="6">Probable hydrogen peroxide-inducible genes activator</fullName>
    </recommendedName>
</protein>
<evidence type="ECO:0000313" key="11">
    <source>
        <dbReference type="Proteomes" id="UP000192441"/>
    </source>
</evidence>
<dbReference type="SUPFAM" id="SSF53850">
    <property type="entry name" value="Periplasmic binding protein-like II"/>
    <property type="match status" value="1"/>
</dbReference>
<dbReference type="GO" id="GO:0003677">
    <property type="term" value="F:DNA binding"/>
    <property type="evidence" value="ECO:0007669"/>
    <property type="project" value="UniProtKB-KW"/>
</dbReference>
<dbReference type="Gene3D" id="3.40.190.10">
    <property type="entry name" value="Periplasmic binding protein-like II"/>
    <property type="match status" value="2"/>
</dbReference>
<dbReference type="CDD" id="cd08414">
    <property type="entry name" value="PBP2_LTTR_aromatics_like"/>
    <property type="match status" value="1"/>
</dbReference>
<keyword evidence="5" id="KW-0804">Transcription</keyword>
<dbReference type="Pfam" id="PF03466">
    <property type="entry name" value="LysR_substrate"/>
    <property type="match status" value="1"/>
</dbReference>
<keyword evidence="3" id="KW-0238">DNA-binding</keyword>
<dbReference type="InterPro" id="IPR005119">
    <property type="entry name" value="LysR_subst-bd"/>
</dbReference>
<evidence type="ECO:0000256" key="5">
    <source>
        <dbReference type="ARBA" id="ARBA00023163"/>
    </source>
</evidence>
<dbReference type="PRINTS" id="PR00039">
    <property type="entry name" value="HTHLYSR"/>
</dbReference>
<dbReference type="SUPFAM" id="SSF46785">
    <property type="entry name" value="Winged helix' DNA-binding domain"/>
    <property type="match status" value="1"/>
</dbReference>
<keyword evidence="12" id="KW-1185">Reference proteome</keyword>
<dbReference type="PROSITE" id="PS50931">
    <property type="entry name" value="HTH_LYSR"/>
    <property type="match status" value="1"/>
</dbReference>
<dbReference type="PANTHER" id="PTHR30346:SF28">
    <property type="entry name" value="HTH-TYPE TRANSCRIPTIONAL REGULATOR CYNR"/>
    <property type="match status" value="1"/>
</dbReference>
<dbReference type="InterPro" id="IPR036390">
    <property type="entry name" value="WH_DNA-bd_sf"/>
</dbReference>
<reference evidence="9 12" key="2">
    <citation type="journal article" date="2019" name="Emerg. Microbes Infect.">
        <title>Comprehensive subspecies identification of 175 nontuberculous mycobacteria species based on 7547 genomic profiles.</title>
        <authorList>
            <person name="Matsumoto Y."/>
            <person name="Kinjo T."/>
            <person name="Motooka D."/>
            <person name="Nabeya D."/>
            <person name="Jung N."/>
            <person name="Uechi K."/>
            <person name="Horii T."/>
            <person name="Iida T."/>
            <person name="Fujita J."/>
            <person name="Nakamura S."/>
        </authorList>
    </citation>
    <scope>NUCLEOTIDE SEQUENCE [LARGE SCALE GENOMIC DNA]</scope>
    <source>
        <strain evidence="9 12">JCM 12687</strain>
    </source>
</reference>
<dbReference type="GO" id="GO:0032993">
    <property type="term" value="C:protein-DNA complex"/>
    <property type="evidence" value="ECO:0007669"/>
    <property type="project" value="TreeGrafter"/>
</dbReference>
<dbReference type="EMBL" id="MVHM01000003">
    <property type="protein sequence ID" value="ORA39666.1"/>
    <property type="molecule type" value="Genomic_DNA"/>
</dbReference>
<dbReference type="Gene3D" id="1.10.10.10">
    <property type="entry name" value="Winged helix-like DNA-binding domain superfamily/Winged helix DNA-binding domain"/>
    <property type="match status" value="1"/>
</dbReference>
<evidence type="ECO:0000313" key="10">
    <source>
        <dbReference type="EMBL" id="ORA39666.1"/>
    </source>
</evidence>
<dbReference type="GO" id="GO:0003700">
    <property type="term" value="F:DNA-binding transcription factor activity"/>
    <property type="evidence" value="ECO:0007669"/>
    <property type="project" value="InterPro"/>
</dbReference>
<dbReference type="FunFam" id="1.10.10.10:FF:000001">
    <property type="entry name" value="LysR family transcriptional regulator"/>
    <property type="match status" value="1"/>
</dbReference>
<comment type="similarity">
    <text evidence="1">Belongs to the LysR transcriptional regulatory family.</text>
</comment>
<comment type="function">
    <text evidence="7">Required for the induction the katG gene for catalase. Involved in the response to hydrogen peroxide.</text>
</comment>
<keyword evidence="4" id="KW-0010">Activator</keyword>
<gene>
    <name evidence="10" type="ORF">BST20_09225</name>
    <name evidence="9" type="ORF">MBRA_19520</name>
</gene>
<dbReference type="InterPro" id="IPR000847">
    <property type="entry name" value="LysR_HTH_N"/>
</dbReference>
<name>A0A7I7W431_9MYCO</name>
<dbReference type="OrthoDB" id="3176554at2"/>
<dbReference type="Pfam" id="PF00126">
    <property type="entry name" value="HTH_1"/>
    <property type="match status" value="1"/>
</dbReference>
<sequence>MELRHLRSFVVLAEELHFGRAAERLHIAQSPLSQQIQRLERQVGVQLFDRNRRKVELTEAGSAMLGPAREALRQADLAADAARAAAAGESGTLRVGFLASAAMEMLPRIVPRWRVTSPRARLELVEGASREHIAAVRQQRLDVAFVRPPTDAADLDVATVWHEPVVAALPASQAISRRQPLHLGDLAGEEFVLFPHDSAPEFHDDLVGACRRAGFVPDVVHECSAMPTVVGLVAAGIGVSLVPRSISSIGVDGVVYRDIIGMPVEAHIAMVVMAANSRPLVRSFTDTVHAALGSA</sequence>
<reference evidence="9" key="3">
    <citation type="submission" date="2020-02" db="EMBL/GenBank/DDBJ databases">
        <authorList>
            <person name="Matsumoto Y."/>
            <person name="Motooka D."/>
            <person name="Nakamura S."/>
        </authorList>
    </citation>
    <scope>NUCLEOTIDE SEQUENCE</scope>
    <source>
        <strain evidence="9">JCM 12687</strain>
    </source>
</reference>
<dbReference type="InterPro" id="IPR036388">
    <property type="entry name" value="WH-like_DNA-bd_sf"/>
</dbReference>
<organism evidence="10 11">
    <name type="scientific">Mycobacterium branderi</name>
    <dbReference type="NCBI Taxonomy" id="43348"/>
    <lineage>
        <taxon>Bacteria</taxon>
        <taxon>Bacillati</taxon>
        <taxon>Actinomycetota</taxon>
        <taxon>Actinomycetes</taxon>
        <taxon>Mycobacteriales</taxon>
        <taxon>Mycobacteriaceae</taxon>
        <taxon>Mycobacterium</taxon>
    </lineage>
</organism>
<dbReference type="Proteomes" id="UP000467379">
    <property type="component" value="Chromosome"/>
</dbReference>
<dbReference type="AlphaFoldDB" id="A0A7I7W431"/>
<dbReference type="RefSeq" id="WP_083131147.1">
    <property type="nucleotide sequence ID" value="NZ_AP022606.1"/>
</dbReference>
<keyword evidence="2" id="KW-0805">Transcription regulation</keyword>
<accession>A0A7I7W431</accession>
<evidence type="ECO:0000259" key="8">
    <source>
        <dbReference type="PROSITE" id="PS50931"/>
    </source>
</evidence>
<evidence type="ECO:0000256" key="7">
    <source>
        <dbReference type="ARBA" id="ARBA00056658"/>
    </source>
</evidence>
<evidence type="ECO:0000256" key="4">
    <source>
        <dbReference type="ARBA" id="ARBA00023159"/>
    </source>
</evidence>
<evidence type="ECO:0000313" key="12">
    <source>
        <dbReference type="Proteomes" id="UP000467379"/>
    </source>
</evidence>
<dbReference type="PANTHER" id="PTHR30346">
    <property type="entry name" value="TRANSCRIPTIONAL DUAL REGULATOR HCAR-RELATED"/>
    <property type="match status" value="1"/>
</dbReference>
<proteinExistence type="inferred from homology"/>
<evidence type="ECO:0000256" key="6">
    <source>
        <dbReference type="ARBA" id="ARBA00040885"/>
    </source>
</evidence>
<evidence type="ECO:0000313" key="9">
    <source>
        <dbReference type="EMBL" id="BBZ11757.1"/>
    </source>
</evidence>
<reference evidence="10 11" key="1">
    <citation type="submission" date="2016-12" db="EMBL/GenBank/DDBJ databases">
        <title>The new phylogeny of genus Mycobacterium.</title>
        <authorList>
            <person name="Tortoli E."/>
            <person name="Trovato A."/>
            <person name="Cirillo D.M."/>
        </authorList>
    </citation>
    <scope>NUCLEOTIDE SEQUENCE [LARGE SCALE GENOMIC DNA]</scope>
    <source>
        <strain evidence="10 11">DSM 44624</strain>
    </source>
</reference>
<dbReference type="EMBL" id="AP022606">
    <property type="protein sequence ID" value="BBZ11757.1"/>
    <property type="molecule type" value="Genomic_DNA"/>
</dbReference>
<evidence type="ECO:0000256" key="2">
    <source>
        <dbReference type="ARBA" id="ARBA00023015"/>
    </source>
</evidence>
<evidence type="ECO:0000256" key="1">
    <source>
        <dbReference type="ARBA" id="ARBA00009437"/>
    </source>
</evidence>
<dbReference type="Proteomes" id="UP000192441">
    <property type="component" value="Unassembled WGS sequence"/>
</dbReference>
<evidence type="ECO:0000256" key="3">
    <source>
        <dbReference type="ARBA" id="ARBA00023125"/>
    </source>
</evidence>